<evidence type="ECO:0000256" key="5">
    <source>
        <dbReference type="ARBA" id="ARBA00022801"/>
    </source>
</evidence>
<evidence type="ECO:0000256" key="3">
    <source>
        <dbReference type="ARBA" id="ARBA00022723"/>
    </source>
</evidence>
<dbReference type="InterPro" id="IPR002884">
    <property type="entry name" value="P_dom"/>
</dbReference>
<protein>
    <submittedName>
        <fullName evidence="9">Aminopeptidase</fullName>
    </submittedName>
</protein>
<keyword evidence="6" id="KW-0862">Zinc</keyword>
<keyword evidence="2" id="KW-0645">Protease</keyword>
<feature type="chain" id="PRO_5008256561" evidence="7">
    <location>
        <begin position="28"/>
        <end position="532"/>
    </location>
</feature>
<feature type="domain" description="P/Homo B" evidence="8">
    <location>
        <begin position="415"/>
        <end position="532"/>
    </location>
</feature>
<dbReference type="PANTHER" id="PTHR12147">
    <property type="entry name" value="METALLOPEPTIDASE M28 FAMILY MEMBER"/>
    <property type="match status" value="1"/>
</dbReference>
<dbReference type="PANTHER" id="PTHR12147:SF26">
    <property type="entry name" value="PEPTIDASE M28 DOMAIN-CONTAINING PROTEIN"/>
    <property type="match status" value="1"/>
</dbReference>
<dbReference type="PROSITE" id="PS51829">
    <property type="entry name" value="P_HOMO_B"/>
    <property type="match status" value="1"/>
</dbReference>
<proteinExistence type="inferred from homology"/>
<evidence type="ECO:0000256" key="6">
    <source>
        <dbReference type="ARBA" id="ARBA00022833"/>
    </source>
</evidence>
<evidence type="ECO:0000256" key="1">
    <source>
        <dbReference type="ARBA" id="ARBA00005957"/>
    </source>
</evidence>
<dbReference type="GO" id="GO:0046872">
    <property type="term" value="F:metal ion binding"/>
    <property type="evidence" value="ECO:0007669"/>
    <property type="project" value="UniProtKB-KW"/>
</dbReference>
<dbReference type="GO" id="GO:0004177">
    <property type="term" value="F:aminopeptidase activity"/>
    <property type="evidence" value="ECO:0007669"/>
    <property type="project" value="UniProtKB-KW"/>
</dbReference>
<keyword evidence="5" id="KW-0378">Hydrolase</keyword>
<accession>A0A193C7X7</accession>
<dbReference type="InterPro" id="IPR008979">
    <property type="entry name" value="Galactose-bd-like_sf"/>
</dbReference>
<dbReference type="AlphaFoldDB" id="A0A193C7X7"/>
<keyword evidence="3" id="KW-0479">Metal-binding</keyword>
<keyword evidence="10" id="KW-1185">Reference proteome</keyword>
<dbReference type="GO" id="GO:0006508">
    <property type="term" value="P:proteolysis"/>
    <property type="evidence" value="ECO:0007669"/>
    <property type="project" value="UniProtKB-KW"/>
</dbReference>
<feature type="signal peptide" evidence="7">
    <location>
        <begin position="1"/>
        <end position="27"/>
    </location>
</feature>
<dbReference type="InterPro" id="IPR041756">
    <property type="entry name" value="M28_SGAP-like"/>
</dbReference>
<dbReference type="KEGG" id="aori:SD37_36070"/>
<dbReference type="Pfam" id="PF04389">
    <property type="entry name" value="Peptidase_M28"/>
    <property type="match status" value="1"/>
</dbReference>
<evidence type="ECO:0000256" key="7">
    <source>
        <dbReference type="SAM" id="SignalP"/>
    </source>
</evidence>
<dbReference type="STRING" id="31958.SD37_36070"/>
<organism evidence="9 10">
    <name type="scientific">Amycolatopsis orientalis</name>
    <name type="common">Nocardia orientalis</name>
    <dbReference type="NCBI Taxonomy" id="31958"/>
    <lineage>
        <taxon>Bacteria</taxon>
        <taxon>Bacillati</taxon>
        <taxon>Actinomycetota</taxon>
        <taxon>Actinomycetes</taxon>
        <taxon>Pseudonocardiales</taxon>
        <taxon>Pseudonocardiaceae</taxon>
        <taxon>Amycolatopsis</taxon>
    </lineage>
</organism>
<dbReference type="eggNOG" id="COG4935">
    <property type="taxonomic scope" value="Bacteria"/>
</dbReference>
<dbReference type="SUPFAM" id="SSF49785">
    <property type="entry name" value="Galactose-binding domain-like"/>
    <property type="match status" value="1"/>
</dbReference>
<dbReference type="Proteomes" id="UP000093695">
    <property type="component" value="Chromosome"/>
</dbReference>
<dbReference type="Pfam" id="PF01483">
    <property type="entry name" value="P_proprotein"/>
    <property type="match status" value="1"/>
</dbReference>
<gene>
    <name evidence="9" type="ORF">SD37_36070</name>
</gene>
<dbReference type="RefSeq" id="WP_044854602.1">
    <property type="nucleotide sequence ID" value="NZ_CP016174.1"/>
</dbReference>
<dbReference type="FunFam" id="3.40.630.10:FF:000066">
    <property type="entry name" value="M28 family peptidase"/>
    <property type="match status" value="1"/>
</dbReference>
<dbReference type="Gene3D" id="3.40.630.10">
    <property type="entry name" value="Zn peptidases"/>
    <property type="match status" value="1"/>
</dbReference>
<dbReference type="InterPro" id="IPR007484">
    <property type="entry name" value="Peptidase_M28"/>
</dbReference>
<comment type="similarity">
    <text evidence="1">Belongs to the peptidase M28 family. M28A subfamily.</text>
</comment>
<dbReference type="GO" id="GO:0008235">
    <property type="term" value="F:metalloexopeptidase activity"/>
    <property type="evidence" value="ECO:0007669"/>
    <property type="project" value="InterPro"/>
</dbReference>
<dbReference type="Gene3D" id="2.60.120.260">
    <property type="entry name" value="Galactose-binding domain-like"/>
    <property type="match status" value="1"/>
</dbReference>
<reference evidence="9 10" key="1">
    <citation type="journal article" date="2015" name="Genome Announc.">
        <title>Draft Genome Sequence of Norvancomycin-Producing Strain Amycolatopsis orientalis CPCC200066.</title>
        <authorList>
            <person name="Lei X."/>
            <person name="Yuan F."/>
            <person name="Shi Y."/>
            <person name="Li X."/>
            <person name="Wang L."/>
            <person name="Hong B."/>
        </authorList>
    </citation>
    <scope>NUCLEOTIDE SEQUENCE [LARGE SCALE GENOMIC DNA]</scope>
    <source>
        <strain evidence="9 10">B-37</strain>
    </source>
</reference>
<dbReference type="InterPro" id="IPR045175">
    <property type="entry name" value="M28_fam"/>
</dbReference>
<dbReference type="CDD" id="cd03876">
    <property type="entry name" value="M28_SGAP_like"/>
    <property type="match status" value="1"/>
</dbReference>
<name>A0A193C7X7_AMYOR</name>
<keyword evidence="4 7" id="KW-0732">Signal</keyword>
<keyword evidence="9" id="KW-0031">Aminopeptidase</keyword>
<evidence type="ECO:0000313" key="10">
    <source>
        <dbReference type="Proteomes" id="UP000093695"/>
    </source>
</evidence>
<dbReference type="EMBL" id="CP016174">
    <property type="protein sequence ID" value="ANN20473.1"/>
    <property type="molecule type" value="Genomic_DNA"/>
</dbReference>
<evidence type="ECO:0000256" key="4">
    <source>
        <dbReference type="ARBA" id="ARBA00022729"/>
    </source>
</evidence>
<sequence>MKWGKRIGAAVVGMAAVLGVVTAPAQAVTAATSTAAPDISLANIKAHLSALQTIANQNGGNRASGRPGYPASVSYVEQKLRAAGYNVTLQTCTTCAGSSQNVIAEWPQGDPNQVIMLGAHLDSVSAGPGINDNGSGSASILEVALTLARENPTLAKRVRFGWWADEESGLRGSKYYVSNLPSTERTKIKTYLNFDMIGSDNWGYFVYDDVASVKAVFDEYFTSIGIQTEGDTEGDGRSDHASFKSAGIPVGGLATGAGYTKSAAQQQKWGGTAGRPFDSCYHRACDTLSNIPDTPVEKNSDAIAYALWKLAVGAPTGNDFSLGLSPTSGTVEAGQSATVTVNTTTTSGSAQAVSLSASGLPAGATATFNPASVQSGGSSTLTIATSASTPNGTSTITVTGDGVSVDRTAQYTLTVGTGGVRTFTNGTDYALNDYATVNSPITSTATGTATSPVKVSITGTHTCSEDLRISLKAPDGSTYSVKPTGSLPCTDLGTRNYSVNVTNEAASGTWTLVLYDAYAQDTGTLDSWTITV</sequence>
<evidence type="ECO:0000313" key="9">
    <source>
        <dbReference type="EMBL" id="ANN20473.1"/>
    </source>
</evidence>
<evidence type="ECO:0000259" key="8">
    <source>
        <dbReference type="PROSITE" id="PS51829"/>
    </source>
</evidence>
<dbReference type="eggNOG" id="COG2234">
    <property type="taxonomic scope" value="Bacteria"/>
</dbReference>
<evidence type="ECO:0000256" key="2">
    <source>
        <dbReference type="ARBA" id="ARBA00022670"/>
    </source>
</evidence>
<dbReference type="GO" id="GO:0004252">
    <property type="term" value="F:serine-type endopeptidase activity"/>
    <property type="evidence" value="ECO:0007669"/>
    <property type="project" value="InterPro"/>
</dbReference>
<dbReference type="SUPFAM" id="SSF53187">
    <property type="entry name" value="Zn-dependent exopeptidases"/>
    <property type="match status" value="1"/>
</dbReference>